<feature type="transmembrane region" description="Helical" evidence="2">
    <location>
        <begin position="113"/>
        <end position="134"/>
    </location>
</feature>
<reference evidence="4" key="1">
    <citation type="submission" date="2015-07" db="EMBL/GenBank/DDBJ databases">
        <authorList>
            <consortium name="Consortium for Microbial Forensics and Genomics (microFORGE)"/>
            <person name="Knight B.M."/>
            <person name="Roberts D.P."/>
            <person name="Lin D."/>
            <person name="Hari K."/>
            <person name="Fletcher J."/>
            <person name="Melcher U."/>
            <person name="Blagden T."/>
            <person name="Winegar R.A."/>
        </authorList>
    </citation>
    <scope>NUCLEOTIDE SEQUENCE [LARGE SCALE GENOMIC DNA]</scope>
    <source>
        <strain evidence="4">NRRL B-1447</strain>
    </source>
</reference>
<evidence type="ECO:0000313" key="3">
    <source>
        <dbReference type="EMBL" id="KOG53851.1"/>
    </source>
</evidence>
<accession>A0A0L8MTY4</accession>
<feature type="transmembrane region" description="Helical" evidence="2">
    <location>
        <begin position="172"/>
        <end position="188"/>
    </location>
</feature>
<dbReference type="RefSeq" id="WP_053171218.1">
    <property type="nucleotide sequence ID" value="NZ_LGUV01000155.1"/>
</dbReference>
<keyword evidence="2" id="KW-1133">Transmembrane helix</keyword>
<feature type="transmembrane region" description="Helical" evidence="2">
    <location>
        <begin position="197"/>
        <end position="214"/>
    </location>
</feature>
<evidence type="ECO:0000256" key="2">
    <source>
        <dbReference type="SAM" id="Phobius"/>
    </source>
</evidence>
<evidence type="ECO:0008006" key="5">
    <source>
        <dbReference type="Google" id="ProtNLM"/>
    </source>
</evidence>
<feature type="transmembrane region" description="Helical" evidence="2">
    <location>
        <begin position="300"/>
        <end position="327"/>
    </location>
</feature>
<sequence>MTRLAPLSPADPESDRPAGDSPADGPTPAGWWHARWVMPLALALGYVLNVLFRLALVRQQDYPTVSPDEPMYLVMARILAGRSSTEIPNDQVIPAGYSLLISPALRITTDPVYAYHLIMGINALISCLVLPLAYWALRRLDVSRAVSYAAAFATVLLPPVVFYSQFGMADTPLPVLVLAWLIGVHGMFSEGSRRRRIWFALLGAFAAGYCLLTHDRGGVIIALTGLVLLVALVLGWAPRIAAALGLALLGAMFALKQVMTAWMMSHIDGAKPSEVGNAVFETLENTRLLRRTIMRMIGHIWYFMTSTWGLGALAVVVCVCAVLSPRFTRANRVVAFLMVALLGGIALAAAAGLPNDHRIDTIVYARYLSLLAPVYVLVAVAVLYHVRGWKKIAALGAASAGVVLALTAALLHMAGKQWAKSHFVIWGLPDSTFLSSLWKEDWSRFHGGRTAAVALIVFLVLIALRLIGGSRRAGLATGAVAVVVALFAAWATVTITDRVTEPSTKSRYSDATGFLEKSGLRPGDRLVMDVAFRWETRVTLGYEVIDGRTWTRSLIKGEAVPAGANVAVLNRFDDKSPAADSWPGVPAGWHIDRDVREDNYVIWRRD</sequence>
<dbReference type="AlphaFoldDB" id="A0A0L8MTY4"/>
<feature type="transmembrane region" description="Helical" evidence="2">
    <location>
        <begin position="333"/>
        <end position="353"/>
    </location>
</feature>
<proteinExistence type="predicted"/>
<feature type="transmembrane region" description="Helical" evidence="2">
    <location>
        <begin position="392"/>
        <end position="411"/>
    </location>
</feature>
<name>A0A0L8MTY4_STRVG</name>
<organism evidence="3 4">
    <name type="scientific">Streptomyces virginiae</name>
    <name type="common">Streptomyces cinnamonensis</name>
    <dbReference type="NCBI Taxonomy" id="1961"/>
    <lineage>
        <taxon>Bacteria</taxon>
        <taxon>Bacillati</taxon>
        <taxon>Actinomycetota</taxon>
        <taxon>Actinomycetes</taxon>
        <taxon>Kitasatosporales</taxon>
        <taxon>Streptomycetaceae</taxon>
        <taxon>Streptomyces</taxon>
    </lineage>
</organism>
<dbReference type="Proteomes" id="UP000037084">
    <property type="component" value="Unassembled WGS sequence"/>
</dbReference>
<gene>
    <name evidence="3" type="ORF">ADK75_14615</name>
</gene>
<dbReference type="OrthoDB" id="3462168at2"/>
<evidence type="ECO:0000313" key="4">
    <source>
        <dbReference type="Proteomes" id="UP000037084"/>
    </source>
</evidence>
<feature type="transmembrane region" description="Helical" evidence="2">
    <location>
        <begin position="450"/>
        <end position="467"/>
    </location>
</feature>
<feature type="region of interest" description="Disordered" evidence="1">
    <location>
        <begin position="1"/>
        <end position="26"/>
    </location>
</feature>
<feature type="transmembrane region" description="Helical" evidence="2">
    <location>
        <begin position="36"/>
        <end position="56"/>
    </location>
</feature>
<protein>
    <recommendedName>
        <fullName evidence="5">Glycosyltransferase RgtA/B/C/D-like domain-containing protein</fullName>
    </recommendedName>
</protein>
<dbReference type="EMBL" id="LGUV01000155">
    <property type="protein sequence ID" value="KOG53851.1"/>
    <property type="molecule type" value="Genomic_DNA"/>
</dbReference>
<comment type="caution">
    <text evidence="3">The sequence shown here is derived from an EMBL/GenBank/DDBJ whole genome shotgun (WGS) entry which is preliminary data.</text>
</comment>
<feature type="transmembrane region" description="Helical" evidence="2">
    <location>
        <begin position="474"/>
        <end position="493"/>
    </location>
</feature>
<feature type="transmembrane region" description="Helical" evidence="2">
    <location>
        <begin position="226"/>
        <end position="255"/>
    </location>
</feature>
<dbReference type="PATRIC" id="fig|1961.12.peg.3373"/>
<keyword evidence="2" id="KW-0812">Transmembrane</keyword>
<evidence type="ECO:0000256" key="1">
    <source>
        <dbReference type="SAM" id="MobiDB-lite"/>
    </source>
</evidence>
<keyword evidence="2" id="KW-0472">Membrane</keyword>
<feature type="transmembrane region" description="Helical" evidence="2">
    <location>
        <begin position="365"/>
        <end position="386"/>
    </location>
</feature>